<organism evidence="1 2">
    <name type="scientific">Aspergillus pseudotamarii</name>
    <dbReference type="NCBI Taxonomy" id="132259"/>
    <lineage>
        <taxon>Eukaryota</taxon>
        <taxon>Fungi</taxon>
        <taxon>Dikarya</taxon>
        <taxon>Ascomycota</taxon>
        <taxon>Pezizomycotina</taxon>
        <taxon>Eurotiomycetes</taxon>
        <taxon>Eurotiomycetidae</taxon>
        <taxon>Eurotiales</taxon>
        <taxon>Aspergillaceae</taxon>
        <taxon>Aspergillus</taxon>
        <taxon>Aspergillus subgen. Circumdati</taxon>
    </lineage>
</organism>
<dbReference type="Proteomes" id="UP000325672">
    <property type="component" value="Unassembled WGS sequence"/>
</dbReference>
<reference evidence="1 2" key="1">
    <citation type="submission" date="2019-04" db="EMBL/GenBank/DDBJ databases">
        <title>Friends and foes A comparative genomics study of 23 Aspergillus species from section Flavi.</title>
        <authorList>
            <consortium name="DOE Joint Genome Institute"/>
            <person name="Kjaerbolling I."/>
            <person name="Vesth T."/>
            <person name="Frisvad J.C."/>
            <person name="Nybo J.L."/>
            <person name="Theobald S."/>
            <person name="Kildgaard S."/>
            <person name="Isbrandt T."/>
            <person name="Kuo A."/>
            <person name="Sato A."/>
            <person name="Lyhne E.K."/>
            <person name="Kogle M.E."/>
            <person name="Wiebenga A."/>
            <person name="Kun R.S."/>
            <person name="Lubbers R.J."/>
            <person name="Makela M.R."/>
            <person name="Barry K."/>
            <person name="Chovatia M."/>
            <person name="Clum A."/>
            <person name="Daum C."/>
            <person name="Haridas S."/>
            <person name="He G."/>
            <person name="LaButti K."/>
            <person name="Lipzen A."/>
            <person name="Mondo S."/>
            <person name="Riley R."/>
            <person name="Salamov A."/>
            <person name="Simmons B.A."/>
            <person name="Magnuson J.K."/>
            <person name="Henrissat B."/>
            <person name="Mortensen U.H."/>
            <person name="Larsen T.O."/>
            <person name="Devries R.P."/>
            <person name="Grigoriev I.V."/>
            <person name="Machida M."/>
            <person name="Baker S.E."/>
            <person name="Andersen M.R."/>
        </authorList>
    </citation>
    <scope>NUCLEOTIDE SEQUENCE [LARGE SCALE GENOMIC DNA]</scope>
    <source>
        <strain evidence="1 2">CBS 117625</strain>
    </source>
</reference>
<protein>
    <submittedName>
        <fullName evidence="1">Uncharacterized protein</fullName>
    </submittedName>
</protein>
<sequence length="70" mass="7602">MDSVSVAWLLIMSEAVQTKKRTNFKVVTTMPLHNRIRSMHVTTHHQSAVSAICASLATSPLAVTPSLTVV</sequence>
<evidence type="ECO:0000313" key="2">
    <source>
        <dbReference type="Proteomes" id="UP000325672"/>
    </source>
</evidence>
<dbReference type="GeneID" id="43639884"/>
<dbReference type="EMBL" id="ML743615">
    <property type="protein sequence ID" value="KAE8133558.1"/>
    <property type="molecule type" value="Genomic_DNA"/>
</dbReference>
<keyword evidence="2" id="KW-1185">Reference proteome</keyword>
<accession>A0A5N6SFQ5</accession>
<evidence type="ECO:0000313" key="1">
    <source>
        <dbReference type="EMBL" id="KAE8133558.1"/>
    </source>
</evidence>
<name>A0A5N6SFQ5_ASPPS</name>
<dbReference type="RefSeq" id="XP_031909621.1">
    <property type="nucleotide sequence ID" value="XM_032055674.1"/>
</dbReference>
<gene>
    <name evidence="1" type="ORF">BDV38DRAFT_257962</name>
</gene>
<dbReference type="AlphaFoldDB" id="A0A5N6SFQ5"/>
<proteinExistence type="predicted"/>